<sequence length="134" mass="15866">MKAIWISVLDNPHPLKFIDPTNEQQCAWAWEYLQKHGVSMSIFHPTNNREEYLSAVASIDLNPSHRDTKKIFLMSMKKAYDQKKYREKLTGKKPLNTFINEDSKQRLDFLAKLRGQNINKTLEWLIDKEYDSHI</sequence>
<dbReference type="Proteomes" id="UP000294489">
    <property type="component" value="Unassembled WGS sequence"/>
</dbReference>
<reference evidence="1 2" key="1">
    <citation type="submission" date="2019-03" db="EMBL/GenBank/DDBJ databases">
        <title>Freshwater and sediment microbial communities from various areas in North America, analyzing microbe dynamics in response to fracking.</title>
        <authorList>
            <person name="Lamendella R."/>
        </authorList>
    </citation>
    <scope>NUCLEOTIDE SEQUENCE [LARGE SCALE GENOMIC DNA]</scope>
    <source>
        <strain evidence="1 2">6_TX</strain>
    </source>
</reference>
<proteinExistence type="predicted"/>
<gene>
    <name evidence="1" type="ORF">DFO67_11018</name>
</gene>
<evidence type="ECO:0000313" key="2">
    <source>
        <dbReference type="Proteomes" id="UP000294489"/>
    </source>
</evidence>
<dbReference type="AlphaFoldDB" id="A0A4R8FS63"/>
<dbReference type="EMBL" id="SOEC01000010">
    <property type="protein sequence ID" value="TDX28318.1"/>
    <property type="molecule type" value="Genomic_DNA"/>
</dbReference>
<name>A0A4R8FS63_9GAMM</name>
<accession>A0A4R8FS63</accession>
<evidence type="ECO:0000313" key="1">
    <source>
        <dbReference type="EMBL" id="TDX28318.1"/>
    </source>
</evidence>
<organism evidence="1 2">
    <name type="scientific">Modicisalibacter xianhensis</name>
    <dbReference type="NCBI Taxonomy" id="442341"/>
    <lineage>
        <taxon>Bacteria</taxon>
        <taxon>Pseudomonadati</taxon>
        <taxon>Pseudomonadota</taxon>
        <taxon>Gammaproteobacteria</taxon>
        <taxon>Oceanospirillales</taxon>
        <taxon>Halomonadaceae</taxon>
        <taxon>Modicisalibacter</taxon>
    </lineage>
</organism>
<comment type="caution">
    <text evidence="1">The sequence shown here is derived from an EMBL/GenBank/DDBJ whole genome shotgun (WGS) entry which is preliminary data.</text>
</comment>
<protein>
    <submittedName>
        <fullName evidence="1">Uncharacterized protein</fullName>
    </submittedName>
</protein>